<evidence type="ECO:0000313" key="3">
    <source>
        <dbReference type="EMBL" id="KRG69961.1"/>
    </source>
</evidence>
<evidence type="ECO:0000313" key="4">
    <source>
        <dbReference type="Proteomes" id="UP000052052"/>
    </source>
</evidence>
<comment type="similarity">
    <text evidence="1">Belongs to the sulfatase family.</text>
</comment>
<dbReference type="InterPro" id="IPR017850">
    <property type="entry name" value="Alkaline_phosphatase_core_sf"/>
</dbReference>
<comment type="caution">
    <text evidence="3">The sequence shown here is derived from an EMBL/GenBank/DDBJ whole genome shotgun (WGS) entry which is preliminary data.</text>
</comment>
<dbReference type="STRING" id="344882.ABB29_06860"/>
<proteinExistence type="inferred from homology"/>
<evidence type="ECO:0000256" key="1">
    <source>
        <dbReference type="ARBA" id="ARBA00008779"/>
    </source>
</evidence>
<accession>A0A0R0CJ74</accession>
<dbReference type="Pfam" id="PF00884">
    <property type="entry name" value="Sulfatase"/>
    <property type="match status" value="1"/>
</dbReference>
<dbReference type="AlphaFoldDB" id="A0A0R0CJ74"/>
<organism evidence="3 4">
    <name type="scientific">Pseudoxanthomonas dokdonensis</name>
    <dbReference type="NCBI Taxonomy" id="344882"/>
    <lineage>
        <taxon>Bacteria</taxon>
        <taxon>Pseudomonadati</taxon>
        <taxon>Pseudomonadota</taxon>
        <taxon>Gammaproteobacteria</taxon>
        <taxon>Lysobacterales</taxon>
        <taxon>Lysobacteraceae</taxon>
        <taxon>Pseudoxanthomonas</taxon>
    </lineage>
</organism>
<dbReference type="PANTHER" id="PTHR42693">
    <property type="entry name" value="ARYLSULFATASE FAMILY MEMBER"/>
    <property type="match status" value="1"/>
</dbReference>
<dbReference type="PATRIC" id="fig|344882.3.peg.2711"/>
<dbReference type="GO" id="GO:0004065">
    <property type="term" value="F:arylsulfatase activity"/>
    <property type="evidence" value="ECO:0007669"/>
    <property type="project" value="TreeGrafter"/>
</dbReference>
<dbReference type="InterPro" id="IPR000917">
    <property type="entry name" value="Sulfatase_N"/>
</dbReference>
<dbReference type="EMBL" id="LDJL01000007">
    <property type="protein sequence ID" value="KRG69961.1"/>
    <property type="molecule type" value="Genomic_DNA"/>
</dbReference>
<dbReference type="Gene3D" id="3.40.720.10">
    <property type="entry name" value="Alkaline Phosphatase, subunit A"/>
    <property type="match status" value="1"/>
</dbReference>
<protein>
    <recommendedName>
        <fullName evidence="2">Sulfatase N-terminal domain-containing protein</fullName>
    </recommendedName>
</protein>
<keyword evidence="4" id="KW-1185">Reference proteome</keyword>
<gene>
    <name evidence="3" type="ORF">ABB29_06860</name>
</gene>
<reference evidence="3 4" key="1">
    <citation type="submission" date="2015-05" db="EMBL/GenBank/DDBJ databases">
        <title>Genome sequencing and analysis of members of genus Stenotrophomonas.</title>
        <authorList>
            <person name="Patil P.P."/>
            <person name="Midha S."/>
            <person name="Patil P.B."/>
        </authorList>
    </citation>
    <scope>NUCLEOTIDE SEQUENCE [LARGE SCALE GENOMIC DNA]</scope>
    <source>
        <strain evidence="3 4">DSM 21858</strain>
    </source>
</reference>
<dbReference type="PANTHER" id="PTHR42693:SF33">
    <property type="entry name" value="ARYLSULFATASE"/>
    <property type="match status" value="1"/>
</dbReference>
<name>A0A0R0CJ74_9GAMM</name>
<dbReference type="InterPro" id="IPR050738">
    <property type="entry name" value="Sulfatase"/>
</dbReference>
<sequence>MTSYLLIALIFWLKQARRAKRYTFGALVMGATVMTALTVFAGKSGRGSLRDRPDIIVIGVDSLRPDHLQAFDSPLYLMPHLEGLLKDSVVFNDTLTTQPHTFPATVSILTGRWPNHHGGRDNLYPPSRVATQDSVAYQFRAAGYRTLLAMDETRFANIDQRYGFDRVIGPPMGIVDFVMSLAADNVLVNLIAGTPVGGWLFPAVRGNRALDYAYQPATFSDSIDKALADADRERPLFFYAHYCGAHWPYRRQSPFHPARDFRTRHAAFSDSRNNYLNALAQVDDQIGRLLAALKQQGRLDNAIMVLLSDHGEDFGMRKDRLHNASGDEATNRVHGHGGSAFRAPQVQVLLAFRQYGRSRVISGKREFPASLIDVAPTLAQLAGLPERAQGFDGVSLAPQLAALPDTSSPNRIRFVESSYFPKSLNTDDINEGQVANEMMHMFRLDDEGRVVVDELSMPERIRYRQRAVYLDNWILAIGASQDGHPLIIDRRQLRWWPVKNAPTQAPVAYLKQQACLHWRDDHALTALCQ</sequence>
<dbReference type="Proteomes" id="UP000052052">
    <property type="component" value="Unassembled WGS sequence"/>
</dbReference>
<evidence type="ECO:0000259" key="2">
    <source>
        <dbReference type="Pfam" id="PF00884"/>
    </source>
</evidence>
<feature type="domain" description="Sulfatase N-terminal" evidence="2">
    <location>
        <begin position="53"/>
        <end position="383"/>
    </location>
</feature>
<dbReference type="SUPFAM" id="SSF53649">
    <property type="entry name" value="Alkaline phosphatase-like"/>
    <property type="match status" value="1"/>
</dbReference>